<evidence type="ECO:0000256" key="6">
    <source>
        <dbReference type="PIRNR" id="PIRNR018968"/>
    </source>
</evidence>
<keyword evidence="2 6" id="KW-1003">Cell membrane</keyword>
<feature type="transmembrane region" description="Helical" evidence="6">
    <location>
        <begin position="154"/>
        <end position="175"/>
    </location>
</feature>
<feature type="transmembrane region" description="Helical" evidence="6">
    <location>
        <begin position="228"/>
        <end position="255"/>
    </location>
</feature>
<protein>
    <submittedName>
        <fullName evidence="8">ABC transporter permease</fullName>
    </submittedName>
</protein>
<evidence type="ECO:0000256" key="3">
    <source>
        <dbReference type="ARBA" id="ARBA00022692"/>
    </source>
</evidence>
<evidence type="ECO:0000256" key="4">
    <source>
        <dbReference type="ARBA" id="ARBA00022989"/>
    </source>
</evidence>
<comment type="similarity">
    <text evidence="6">Belongs to the ABC-4 integral membrane protein family.</text>
</comment>
<dbReference type="Pfam" id="PF02687">
    <property type="entry name" value="FtsX"/>
    <property type="match status" value="2"/>
</dbReference>
<dbReference type="InterPro" id="IPR003838">
    <property type="entry name" value="ABC3_permease_C"/>
</dbReference>
<accession>A0ABR8N621</accession>
<dbReference type="PANTHER" id="PTHR46795:SF1">
    <property type="entry name" value="ABC TRANSPORTER PERMEASE PROTEIN"/>
    <property type="match status" value="1"/>
</dbReference>
<dbReference type="InterPro" id="IPR052536">
    <property type="entry name" value="ABC-4_Integral_Memb_Prot"/>
</dbReference>
<evidence type="ECO:0000256" key="2">
    <source>
        <dbReference type="ARBA" id="ARBA00022475"/>
    </source>
</evidence>
<proteinExistence type="inferred from homology"/>
<sequence>MNFRQFAIKNVRGNWHQYVAYFLSSVFSVMIFFIYAAFIFHPDVINGHIYMGKGVRTGMMFCEYIIVIFSFFFILYSMSAFLKSRKKEFGLLSLFGMTRGQMRKMVLYESIATSVLAIGAGIALGALFLKLFLMALSEILDLADPIRFLIPGKALLLTAAGFFVLFLIITLFTLFQVGRSQIIDLLKASKKPKSPPLASIWLVLLSVLCLGVGYYMAYTMTLMNAIVYMLPVVGLVVVGTFFLFTQASIIVFRWLQRRKGIYYKQTNLMTIAQLVFKMKDNARILFTVSVMSAVILTASGTFYVFFLASKEQQMDMLPQSISFYEKGLNTHEVIDPDKVRSILKEDKVELNYEVKLVGAEAKLPASGRSAKTTSALIVSEDDYNKYGQELHRGRPILEVDPGHAVYIIPYKEVTSPLTEIGKPLPVKVEGNSSDLTITVDKQVSGGAIAYPRGTATELLVLDNAQYEELIQAVPDDMKTVVYGFEMKNWTAQGDTAAKIEKLVPEDKQNQFDNRVSLYLATKQSMGLTLFIGLFISVLFFIASGSMIYFKLFTELDEDREQFRSLNRIGMTLGEIRRTVTMQIAIIFFVPCVVGIVHTMFAMKALGNLLSTSAMQYSLVVVGIYIVMQSLYFFAARRSYLNRIIQSFTR</sequence>
<keyword evidence="6" id="KW-0813">Transport</keyword>
<organism evidence="8 9">
    <name type="scientific">Paenibacillus terricola</name>
    <dbReference type="NCBI Taxonomy" id="2763503"/>
    <lineage>
        <taxon>Bacteria</taxon>
        <taxon>Bacillati</taxon>
        <taxon>Bacillota</taxon>
        <taxon>Bacilli</taxon>
        <taxon>Bacillales</taxon>
        <taxon>Paenibacillaceae</taxon>
        <taxon>Paenibacillus</taxon>
    </lineage>
</organism>
<keyword evidence="4 6" id="KW-1133">Transmembrane helix</keyword>
<keyword evidence="5 6" id="KW-0472">Membrane</keyword>
<dbReference type="InterPro" id="IPR027022">
    <property type="entry name" value="ABC_permease_BceB-typ"/>
</dbReference>
<name>A0ABR8N621_9BACL</name>
<feature type="transmembrane region" description="Helical" evidence="6">
    <location>
        <begin position="196"/>
        <end position="216"/>
    </location>
</feature>
<comment type="subcellular location">
    <subcellularLocation>
        <location evidence="1 6">Cell membrane</location>
        <topology evidence="1 6">Multi-pass membrane protein</topology>
    </subcellularLocation>
</comment>
<feature type="transmembrane region" description="Helical" evidence="6">
    <location>
        <begin position="583"/>
        <end position="602"/>
    </location>
</feature>
<feature type="domain" description="ABC3 transporter permease C-terminal" evidence="7">
    <location>
        <begin position="534"/>
        <end position="627"/>
    </location>
</feature>
<feature type="transmembrane region" description="Helical" evidence="6">
    <location>
        <begin position="58"/>
        <end position="82"/>
    </location>
</feature>
<evidence type="ECO:0000313" key="9">
    <source>
        <dbReference type="Proteomes" id="UP000609346"/>
    </source>
</evidence>
<keyword evidence="9" id="KW-1185">Reference proteome</keyword>
<keyword evidence="3 6" id="KW-0812">Transmembrane</keyword>
<reference evidence="8 9" key="1">
    <citation type="submission" date="2020-09" db="EMBL/GenBank/DDBJ databases">
        <title>Paenibacillus sp. strain PR3 16S rRNA gene Genome sequencing and assembly.</title>
        <authorList>
            <person name="Kim J."/>
        </authorList>
    </citation>
    <scope>NUCLEOTIDE SEQUENCE [LARGE SCALE GENOMIC DNA]</scope>
    <source>
        <strain evidence="8 9">PR3</strain>
    </source>
</reference>
<feature type="transmembrane region" description="Helical" evidence="6">
    <location>
        <begin position="106"/>
        <end position="134"/>
    </location>
</feature>
<dbReference type="EMBL" id="JACXZA010000010">
    <property type="protein sequence ID" value="MBD3922650.1"/>
    <property type="molecule type" value="Genomic_DNA"/>
</dbReference>
<feature type="domain" description="ABC3 transporter permease C-terminal" evidence="7">
    <location>
        <begin position="64"/>
        <end position="180"/>
    </location>
</feature>
<dbReference type="PIRSF" id="PIRSF018968">
    <property type="entry name" value="ABC_permease_BceB"/>
    <property type="match status" value="1"/>
</dbReference>
<evidence type="ECO:0000259" key="7">
    <source>
        <dbReference type="Pfam" id="PF02687"/>
    </source>
</evidence>
<evidence type="ECO:0000313" key="8">
    <source>
        <dbReference type="EMBL" id="MBD3922650.1"/>
    </source>
</evidence>
<evidence type="ECO:0000256" key="1">
    <source>
        <dbReference type="ARBA" id="ARBA00004651"/>
    </source>
</evidence>
<comment type="caution">
    <text evidence="8">The sequence shown here is derived from an EMBL/GenBank/DDBJ whole genome shotgun (WGS) entry which is preliminary data.</text>
</comment>
<feature type="transmembrane region" description="Helical" evidence="6">
    <location>
        <begin position="614"/>
        <end position="634"/>
    </location>
</feature>
<dbReference type="PANTHER" id="PTHR46795">
    <property type="entry name" value="ABC TRANSPORTER PERMEASE-RELATED-RELATED"/>
    <property type="match status" value="1"/>
</dbReference>
<gene>
    <name evidence="8" type="ORF">H8B09_28240</name>
</gene>
<feature type="transmembrane region" description="Helical" evidence="6">
    <location>
        <begin position="525"/>
        <end position="549"/>
    </location>
</feature>
<feature type="transmembrane region" description="Helical" evidence="6">
    <location>
        <begin position="284"/>
        <end position="306"/>
    </location>
</feature>
<feature type="transmembrane region" description="Helical" evidence="6">
    <location>
        <begin position="20"/>
        <end position="38"/>
    </location>
</feature>
<dbReference type="Proteomes" id="UP000609346">
    <property type="component" value="Unassembled WGS sequence"/>
</dbReference>
<dbReference type="RefSeq" id="WP_191206951.1">
    <property type="nucleotide sequence ID" value="NZ_JACXZA010000010.1"/>
</dbReference>
<evidence type="ECO:0000256" key="5">
    <source>
        <dbReference type="ARBA" id="ARBA00023136"/>
    </source>
</evidence>